<dbReference type="AlphaFoldDB" id="A0A232FHN2"/>
<dbReference type="EMBL" id="NNAY01000215">
    <property type="protein sequence ID" value="OXU29968.1"/>
    <property type="molecule type" value="Genomic_DNA"/>
</dbReference>
<gene>
    <name evidence="2" type="ORF">TSAR_001704</name>
</gene>
<feature type="region of interest" description="Disordered" evidence="1">
    <location>
        <begin position="1"/>
        <end position="20"/>
    </location>
</feature>
<proteinExistence type="predicted"/>
<comment type="caution">
    <text evidence="2">The sequence shown here is derived from an EMBL/GenBank/DDBJ whole genome shotgun (WGS) entry which is preliminary data.</text>
</comment>
<protein>
    <submittedName>
        <fullName evidence="2">Uncharacterized protein</fullName>
    </submittedName>
</protein>
<feature type="compositionally biased region" description="Low complexity" evidence="1">
    <location>
        <begin position="10"/>
        <end position="20"/>
    </location>
</feature>
<keyword evidence="3" id="KW-1185">Reference proteome</keyword>
<sequence length="96" mass="11016">MQKVEPKFPHPLSSSTSSPPRTCYLRLFSSVSPVDSYLPALSRNCFLPFVSSTQWTKLTPGRKLKEKINNFEKSAREGCPSILKFDLFFMAFFEVF</sequence>
<accession>A0A232FHN2</accession>
<dbReference type="Proteomes" id="UP000215335">
    <property type="component" value="Unassembled WGS sequence"/>
</dbReference>
<evidence type="ECO:0000256" key="1">
    <source>
        <dbReference type="SAM" id="MobiDB-lite"/>
    </source>
</evidence>
<reference evidence="2 3" key="1">
    <citation type="journal article" date="2017" name="Curr. Biol.">
        <title>The Evolution of Venom by Co-option of Single-Copy Genes.</title>
        <authorList>
            <person name="Martinson E.O."/>
            <person name="Mrinalini"/>
            <person name="Kelkar Y.D."/>
            <person name="Chang C.H."/>
            <person name="Werren J.H."/>
        </authorList>
    </citation>
    <scope>NUCLEOTIDE SEQUENCE [LARGE SCALE GENOMIC DNA]</scope>
    <source>
        <strain evidence="2 3">Alberta</strain>
        <tissue evidence="2">Whole body</tissue>
    </source>
</reference>
<organism evidence="2 3">
    <name type="scientific">Trichomalopsis sarcophagae</name>
    <dbReference type="NCBI Taxonomy" id="543379"/>
    <lineage>
        <taxon>Eukaryota</taxon>
        <taxon>Metazoa</taxon>
        <taxon>Ecdysozoa</taxon>
        <taxon>Arthropoda</taxon>
        <taxon>Hexapoda</taxon>
        <taxon>Insecta</taxon>
        <taxon>Pterygota</taxon>
        <taxon>Neoptera</taxon>
        <taxon>Endopterygota</taxon>
        <taxon>Hymenoptera</taxon>
        <taxon>Apocrita</taxon>
        <taxon>Proctotrupomorpha</taxon>
        <taxon>Chalcidoidea</taxon>
        <taxon>Pteromalidae</taxon>
        <taxon>Pteromalinae</taxon>
        <taxon>Trichomalopsis</taxon>
    </lineage>
</organism>
<evidence type="ECO:0000313" key="3">
    <source>
        <dbReference type="Proteomes" id="UP000215335"/>
    </source>
</evidence>
<evidence type="ECO:0000313" key="2">
    <source>
        <dbReference type="EMBL" id="OXU29968.1"/>
    </source>
</evidence>
<name>A0A232FHN2_9HYME</name>